<evidence type="ECO:0000256" key="2">
    <source>
        <dbReference type="ARBA" id="ARBA00022723"/>
    </source>
</evidence>
<evidence type="ECO:0000256" key="3">
    <source>
        <dbReference type="ARBA" id="ARBA00022801"/>
    </source>
</evidence>
<dbReference type="HOGENOM" id="CLU_136670_0_0_9"/>
<dbReference type="SUPFAM" id="SSF55811">
    <property type="entry name" value="Nudix"/>
    <property type="match status" value="1"/>
</dbReference>
<sequence>MELLAKPGVGGIIEHTLNGVNYILLQKRYKDDAPLESGMIEIPAGKIREFENIFDCLRREVFEETGLEVIEIEGEYESILVEMNGYKVVNYQPFACSQNIMGEYPIMVQTFICRVQGKIISQSNETKNVRWVSLDTLKEMLLNQEDRFYPMHITTLRKYITYMELRSKRDS</sequence>
<dbReference type="GO" id="GO:0046872">
    <property type="term" value="F:metal ion binding"/>
    <property type="evidence" value="ECO:0007669"/>
    <property type="project" value="UniProtKB-KW"/>
</dbReference>
<dbReference type="KEGG" id="dai:Desaci_0194"/>
<dbReference type="OrthoDB" id="9786032at2"/>
<organism evidence="6 7">
    <name type="scientific">Desulfosporosinus acidiphilus (strain DSM 22704 / JCM 16185 / SJ4)</name>
    <dbReference type="NCBI Taxonomy" id="646529"/>
    <lineage>
        <taxon>Bacteria</taxon>
        <taxon>Bacillati</taxon>
        <taxon>Bacillota</taxon>
        <taxon>Clostridia</taxon>
        <taxon>Eubacteriales</taxon>
        <taxon>Desulfitobacteriaceae</taxon>
        <taxon>Desulfosporosinus</taxon>
    </lineage>
</organism>
<dbReference type="eggNOG" id="COG0494">
    <property type="taxonomic scope" value="Bacteria"/>
</dbReference>
<protein>
    <submittedName>
        <fullName evidence="6">NTP pyrophosphohydrolase</fullName>
    </submittedName>
</protein>
<comment type="cofactor">
    <cofactor evidence="1">
        <name>Mg(2+)</name>
        <dbReference type="ChEBI" id="CHEBI:18420"/>
    </cofactor>
</comment>
<dbReference type="CDD" id="cd02883">
    <property type="entry name" value="NUDIX_Hydrolase"/>
    <property type="match status" value="1"/>
</dbReference>
<dbReference type="InterPro" id="IPR000086">
    <property type="entry name" value="NUDIX_hydrolase_dom"/>
</dbReference>
<evidence type="ECO:0000259" key="5">
    <source>
        <dbReference type="PROSITE" id="PS51462"/>
    </source>
</evidence>
<dbReference type="STRING" id="646529.Desaci_0194"/>
<dbReference type="AlphaFoldDB" id="I4D0E5"/>
<dbReference type="EMBL" id="CP003639">
    <property type="protein sequence ID" value="AFM39269.1"/>
    <property type="molecule type" value="Genomic_DNA"/>
</dbReference>
<reference evidence="6 7" key="1">
    <citation type="journal article" date="2012" name="J. Bacteriol.">
        <title>Complete genome sequences of Desulfosporosinus orientis DSM765T, Desulfosporosinus youngiae DSM17734T, Desulfosporosinus meridiei DSM13257T, and Desulfosporosinus acidiphilus DSM22704T.</title>
        <authorList>
            <person name="Pester M."/>
            <person name="Brambilla E."/>
            <person name="Alazard D."/>
            <person name="Rattei T."/>
            <person name="Weinmaier T."/>
            <person name="Han J."/>
            <person name="Lucas S."/>
            <person name="Lapidus A."/>
            <person name="Cheng J.F."/>
            <person name="Goodwin L."/>
            <person name="Pitluck S."/>
            <person name="Peters L."/>
            <person name="Ovchinnikova G."/>
            <person name="Teshima H."/>
            <person name="Detter J.C."/>
            <person name="Han C.S."/>
            <person name="Tapia R."/>
            <person name="Land M.L."/>
            <person name="Hauser L."/>
            <person name="Kyrpides N.C."/>
            <person name="Ivanova N.N."/>
            <person name="Pagani I."/>
            <person name="Huntmann M."/>
            <person name="Wei C.L."/>
            <person name="Davenport K.W."/>
            <person name="Daligault H."/>
            <person name="Chain P.S."/>
            <person name="Chen A."/>
            <person name="Mavromatis K."/>
            <person name="Markowitz V."/>
            <person name="Szeto E."/>
            <person name="Mikhailova N."/>
            <person name="Pati A."/>
            <person name="Wagner M."/>
            <person name="Woyke T."/>
            <person name="Ollivier B."/>
            <person name="Klenk H.P."/>
            <person name="Spring S."/>
            <person name="Loy A."/>
        </authorList>
    </citation>
    <scope>NUCLEOTIDE SEQUENCE [LARGE SCALE GENOMIC DNA]</scope>
    <source>
        <strain evidence="7">DSM 22704 / JCM 16185 / SJ4</strain>
    </source>
</reference>
<keyword evidence="7" id="KW-1185">Reference proteome</keyword>
<dbReference type="PANTHER" id="PTHR42904">
    <property type="entry name" value="NUDIX HYDROLASE, NUDC SUBFAMILY"/>
    <property type="match status" value="1"/>
</dbReference>
<dbReference type="RefSeq" id="WP_014825284.1">
    <property type="nucleotide sequence ID" value="NC_018068.1"/>
</dbReference>
<dbReference type="GO" id="GO:0019677">
    <property type="term" value="P:NAD+ catabolic process"/>
    <property type="evidence" value="ECO:0007669"/>
    <property type="project" value="TreeGrafter"/>
</dbReference>
<dbReference type="GO" id="GO:0005829">
    <property type="term" value="C:cytosol"/>
    <property type="evidence" value="ECO:0007669"/>
    <property type="project" value="TreeGrafter"/>
</dbReference>
<gene>
    <name evidence="6" type="ordered locus">Desaci_0194</name>
</gene>
<name>I4D0E5_DESAJ</name>
<dbReference type="PROSITE" id="PS51462">
    <property type="entry name" value="NUDIX"/>
    <property type="match status" value="1"/>
</dbReference>
<dbReference type="InterPro" id="IPR050241">
    <property type="entry name" value="NAD-cap_RNA_hydrolase_NudC"/>
</dbReference>
<evidence type="ECO:0000313" key="6">
    <source>
        <dbReference type="EMBL" id="AFM39269.1"/>
    </source>
</evidence>
<dbReference type="InterPro" id="IPR015797">
    <property type="entry name" value="NUDIX_hydrolase-like_dom_sf"/>
</dbReference>
<dbReference type="Pfam" id="PF00293">
    <property type="entry name" value="NUDIX"/>
    <property type="match status" value="1"/>
</dbReference>
<keyword evidence="3 6" id="KW-0378">Hydrolase</keyword>
<evidence type="ECO:0000256" key="1">
    <source>
        <dbReference type="ARBA" id="ARBA00001946"/>
    </source>
</evidence>
<feature type="domain" description="Nudix hydrolase" evidence="5">
    <location>
        <begin position="4"/>
        <end position="154"/>
    </location>
</feature>
<dbReference type="PROSITE" id="PS00893">
    <property type="entry name" value="NUDIX_BOX"/>
    <property type="match status" value="1"/>
</dbReference>
<keyword evidence="2" id="KW-0479">Metal-binding</keyword>
<dbReference type="Gene3D" id="3.90.79.10">
    <property type="entry name" value="Nucleoside Triphosphate Pyrophosphohydrolase"/>
    <property type="match status" value="1"/>
</dbReference>
<proteinExistence type="predicted"/>
<dbReference type="GO" id="GO:0035529">
    <property type="term" value="F:NADH pyrophosphatase activity"/>
    <property type="evidence" value="ECO:0007669"/>
    <property type="project" value="TreeGrafter"/>
</dbReference>
<dbReference type="PANTHER" id="PTHR42904:SF12">
    <property type="entry name" value="ADP-RIBOSE PYROPHOSPHATASE-RELATED"/>
    <property type="match status" value="1"/>
</dbReference>
<accession>I4D0E5</accession>
<dbReference type="InterPro" id="IPR020084">
    <property type="entry name" value="NUDIX_hydrolase_CS"/>
</dbReference>
<evidence type="ECO:0000313" key="7">
    <source>
        <dbReference type="Proteomes" id="UP000002892"/>
    </source>
</evidence>
<keyword evidence="4" id="KW-0460">Magnesium</keyword>
<dbReference type="Proteomes" id="UP000002892">
    <property type="component" value="Chromosome"/>
</dbReference>
<evidence type="ECO:0000256" key="4">
    <source>
        <dbReference type="ARBA" id="ARBA00022842"/>
    </source>
</evidence>
<dbReference type="GO" id="GO:0006742">
    <property type="term" value="P:NADP+ catabolic process"/>
    <property type="evidence" value="ECO:0007669"/>
    <property type="project" value="TreeGrafter"/>
</dbReference>